<evidence type="ECO:0000256" key="2">
    <source>
        <dbReference type="ARBA" id="ARBA00022448"/>
    </source>
</evidence>
<sequence length="536" mass="58553">MHARTPKLPVRQLFILSICRFAEPIALTSYLPYLPEMIESVGVPKAEVAKWAGLTTAISSFAQAFMAVYWGTASDRFGRKPIILLGLTFTMIFSLAFGLSKSLAMLVSCRGMIGFMNGNVGIIRTAVAEMVTDKELQPRAFSVMPMVWTVGSIFGPAFGGSLSRPSEKYPGVFGRSKFFQEYPFFLPNLVSGVFFVIGISTGFLFLHETLAAKQGHRDPGIVLGRVLTRSCTRRREKASLIESDDERTPLLGENHPAKSPQDQPEVKKHGWREVLSPQSTLVLLAYSLMSVHTMAFESMLPVFLHNPPQNIQDNPNVQLPFKFVGGFGMGKSMLSSTPRWRSLTFPDAQEIGMFYTLTGIIGMVMQFYVFPACATRFGVINCVKATSFVFPILYLVTPYIALVPESMRNVTVFFVVLTKLTASIFNFPSITILLTNSASSLSILGTLNGVATSVSAVGRAAGPALLGPVFSLGVKMGYVILPWWLLACVACLAAIPVPFIVEGEGFQVQAAALETDPEPIAVESQTVKHADSRARE</sequence>
<reference evidence="9 10" key="1">
    <citation type="submission" date="2024-07" db="EMBL/GenBank/DDBJ databases">
        <title>Section-level genome sequencing and comparative genomics of Aspergillus sections Usti and Cavernicolus.</title>
        <authorList>
            <consortium name="Lawrence Berkeley National Laboratory"/>
            <person name="Nybo J.L."/>
            <person name="Vesth T.C."/>
            <person name="Theobald S."/>
            <person name="Frisvad J.C."/>
            <person name="Larsen T.O."/>
            <person name="Kjaerboelling I."/>
            <person name="Rothschild-Mancinelli K."/>
            <person name="Lyhne E.K."/>
            <person name="Kogle M.E."/>
            <person name="Barry K."/>
            <person name="Clum A."/>
            <person name="Na H."/>
            <person name="Ledsgaard L."/>
            <person name="Lin J."/>
            <person name="Lipzen A."/>
            <person name="Kuo A."/>
            <person name="Riley R."/>
            <person name="Mondo S."/>
            <person name="LaButti K."/>
            <person name="Haridas S."/>
            <person name="Pangalinan J."/>
            <person name="Salamov A.A."/>
            <person name="Simmons B.A."/>
            <person name="Magnuson J.K."/>
            <person name="Chen J."/>
            <person name="Drula E."/>
            <person name="Henrissat B."/>
            <person name="Wiebenga A."/>
            <person name="Lubbers R.J."/>
            <person name="Gomes A.C."/>
            <person name="Macurrencykelacurrency M.R."/>
            <person name="Stajich J."/>
            <person name="Grigoriev I.V."/>
            <person name="Mortensen U.H."/>
            <person name="De vries R.P."/>
            <person name="Baker S.E."/>
            <person name="Andersen M.R."/>
        </authorList>
    </citation>
    <scope>NUCLEOTIDE SEQUENCE [LARGE SCALE GENOMIC DNA]</scope>
    <source>
        <strain evidence="9 10">CBS 756.74</strain>
    </source>
</reference>
<evidence type="ECO:0000256" key="5">
    <source>
        <dbReference type="ARBA" id="ARBA00023136"/>
    </source>
</evidence>
<dbReference type="InterPro" id="IPR020846">
    <property type="entry name" value="MFS_dom"/>
</dbReference>
<evidence type="ECO:0000313" key="9">
    <source>
        <dbReference type="EMBL" id="KAL2848705.1"/>
    </source>
</evidence>
<feature type="transmembrane region" description="Helical" evidence="7">
    <location>
        <begin position="382"/>
        <end position="401"/>
    </location>
</feature>
<dbReference type="GeneID" id="98155537"/>
<evidence type="ECO:0000256" key="7">
    <source>
        <dbReference type="SAM" id="Phobius"/>
    </source>
</evidence>
<name>A0ABR4K8U0_9EURO</name>
<dbReference type="EMBL" id="JBFXLR010000025">
    <property type="protein sequence ID" value="KAL2848705.1"/>
    <property type="molecule type" value="Genomic_DNA"/>
</dbReference>
<proteinExistence type="predicted"/>
<dbReference type="Gene3D" id="1.20.1250.20">
    <property type="entry name" value="MFS general substrate transporter like domains"/>
    <property type="match status" value="1"/>
</dbReference>
<keyword evidence="2" id="KW-0813">Transport</keyword>
<evidence type="ECO:0000256" key="1">
    <source>
        <dbReference type="ARBA" id="ARBA00004141"/>
    </source>
</evidence>
<protein>
    <submittedName>
        <fullName evidence="9">Major facilitator superfamily domain-containing protein</fullName>
    </submittedName>
</protein>
<dbReference type="PROSITE" id="PS50850">
    <property type="entry name" value="MFS"/>
    <property type="match status" value="1"/>
</dbReference>
<dbReference type="Pfam" id="PF07690">
    <property type="entry name" value="MFS_1"/>
    <property type="match status" value="1"/>
</dbReference>
<keyword evidence="3 7" id="KW-0812">Transmembrane</keyword>
<organism evidence="9 10">
    <name type="scientific">Aspergillus pseudodeflectus</name>
    <dbReference type="NCBI Taxonomy" id="176178"/>
    <lineage>
        <taxon>Eukaryota</taxon>
        <taxon>Fungi</taxon>
        <taxon>Dikarya</taxon>
        <taxon>Ascomycota</taxon>
        <taxon>Pezizomycotina</taxon>
        <taxon>Eurotiomycetes</taxon>
        <taxon>Eurotiomycetidae</taxon>
        <taxon>Eurotiales</taxon>
        <taxon>Aspergillaceae</taxon>
        <taxon>Aspergillus</taxon>
        <taxon>Aspergillus subgen. Nidulantes</taxon>
    </lineage>
</organism>
<feature type="transmembrane region" description="Helical" evidence="7">
    <location>
        <begin position="51"/>
        <end position="70"/>
    </location>
</feature>
<comment type="caution">
    <text evidence="9">The sequence shown here is derived from an EMBL/GenBank/DDBJ whole genome shotgun (WGS) entry which is preliminary data.</text>
</comment>
<dbReference type="PANTHER" id="PTHR23504">
    <property type="entry name" value="MAJOR FACILITATOR SUPERFAMILY DOMAIN-CONTAINING PROTEIN 10"/>
    <property type="match status" value="1"/>
</dbReference>
<feature type="transmembrane region" description="Helical" evidence="7">
    <location>
        <begin position="182"/>
        <end position="206"/>
    </location>
</feature>
<evidence type="ECO:0000313" key="10">
    <source>
        <dbReference type="Proteomes" id="UP001610444"/>
    </source>
</evidence>
<feature type="transmembrane region" description="Helical" evidence="7">
    <location>
        <begin position="82"/>
        <end position="100"/>
    </location>
</feature>
<feature type="domain" description="Major facilitator superfamily (MFS) profile" evidence="8">
    <location>
        <begin position="12"/>
        <end position="505"/>
    </location>
</feature>
<accession>A0ABR4K8U0</accession>
<dbReference type="PANTHER" id="PTHR23504:SF8">
    <property type="entry name" value="TRANSPORTER, PUTATIVE (AFU_ORTHOLOGUE AFUA_1G03730)-RELATED"/>
    <property type="match status" value="1"/>
</dbReference>
<feature type="region of interest" description="Disordered" evidence="6">
    <location>
        <begin position="237"/>
        <end position="266"/>
    </location>
</feature>
<comment type="subcellular location">
    <subcellularLocation>
        <location evidence="1">Membrane</location>
        <topology evidence="1">Multi-pass membrane protein</topology>
    </subcellularLocation>
</comment>
<keyword evidence="4 7" id="KW-1133">Transmembrane helix</keyword>
<dbReference type="SUPFAM" id="SSF103473">
    <property type="entry name" value="MFS general substrate transporter"/>
    <property type="match status" value="1"/>
</dbReference>
<feature type="transmembrane region" description="Helical" evidence="7">
    <location>
        <begin position="281"/>
        <end position="304"/>
    </location>
</feature>
<dbReference type="Proteomes" id="UP001610444">
    <property type="component" value="Unassembled WGS sequence"/>
</dbReference>
<evidence type="ECO:0000256" key="3">
    <source>
        <dbReference type="ARBA" id="ARBA00022692"/>
    </source>
</evidence>
<feature type="transmembrane region" description="Helical" evidence="7">
    <location>
        <begin position="441"/>
        <end position="461"/>
    </location>
</feature>
<keyword evidence="5 7" id="KW-0472">Membrane</keyword>
<evidence type="ECO:0000256" key="6">
    <source>
        <dbReference type="SAM" id="MobiDB-lite"/>
    </source>
</evidence>
<keyword evidence="10" id="KW-1185">Reference proteome</keyword>
<feature type="transmembrane region" description="Helical" evidence="7">
    <location>
        <begin position="481"/>
        <end position="501"/>
    </location>
</feature>
<dbReference type="InterPro" id="IPR011701">
    <property type="entry name" value="MFS"/>
</dbReference>
<evidence type="ECO:0000259" key="8">
    <source>
        <dbReference type="PROSITE" id="PS50850"/>
    </source>
</evidence>
<dbReference type="CDD" id="cd17330">
    <property type="entry name" value="MFS_SLC46_TetA_like"/>
    <property type="match status" value="1"/>
</dbReference>
<gene>
    <name evidence="9" type="ORF">BJX68DRAFT_238530</name>
</gene>
<dbReference type="RefSeq" id="XP_070898389.1">
    <property type="nucleotide sequence ID" value="XM_071040373.1"/>
</dbReference>
<feature type="transmembrane region" description="Helical" evidence="7">
    <location>
        <begin position="143"/>
        <end position="162"/>
    </location>
</feature>
<evidence type="ECO:0000256" key="4">
    <source>
        <dbReference type="ARBA" id="ARBA00022989"/>
    </source>
</evidence>
<feature type="transmembrane region" description="Helical" evidence="7">
    <location>
        <begin position="351"/>
        <end position="370"/>
    </location>
</feature>
<dbReference type="InterPro" id="IPR036259">
    <property type="entry name" value="MFS_trans_sf"/>
</dbReference>
<feature type="transmembrane region" description="Helical" evidence="7">
    <location>
        <begin position="413"/>
        <end position="434"/>
    </location>
</feature>